<evidence type="ECO:0000313" key="2">
    <source>
        <dbReference type="EMBL" id="KAK8040991.1"/>
    </source>
</evidence>
<dbReference type="SUPFAM" id="SSF53613">
    <property type="entry name" value="Ribokinase-like"/>
    <property type="match status" value="1"/>
</dbReference>
<dbReference type="InterPro" id="IPR029056">
    <property type="entry name" value="Ribokinase-like"/>
</dbReference>
<proteinExistence type="predicted"/>
<dbReference type="PANTHER" id="PTHR47098">
    <property type="entry name" value="PROTEIN MAK32"/>
    <property type="match status" value="1"/>
</dbReference>
<protein>
    <submittedName>
        <fullName evidence="2">Ribokinase-like protein</fullName>
    </submittedName>
</protein>
<evidence type="ECO:0000313" key="3">
    <source>
        <dbReference type="Proteomes" id="UP001480595"/>
    </source>
</evidence>
<dbReference type="RefSeq" id="XP_066708536.1">
    <property type="nucleotide sequence ID" value="XM_066865407.1"/>
</dbReference>
<dbReference type="EMBL" id="JAQQWL010000015">
    <property type="protein sequence ID" value="KAK8040991.1"/>
    <property type="molecule type" value="Genomic_DNA"/>
</dbReference>
<accession>A0ABR1T329</accession>
<dbReference type="Gene3D" id="3.40.1190.20">
    <property type="match status" value="1"/>
</dbReference>
<dbReference type="GeneID" id="92098470"/>
<organism evidence="2 3">
    <name type="scientific">Apiospora phragmitis</name>
    <dbReference type="NCBI Taxonomy" id="2905665"/>
    <lineage>
        <taxon>Eukaryota</taxon>
        <taxon>Fungi</taxon>
        <taxon>Dikarya</taxon>
        <taxon>Ascomycota</taxon>
        <taxon>Pezizomycotina</taxon>
        <taxon>Sordariomycetes</taxon>
        <taxon>Xylariomycetidae</taxon>
        <taxon>Amphisphaeriales</taxon>
        <taxon>Apiosporaceae</taxon>
        <taxon>Apiospora</taxon>
    </lineage>
</organism>
<name>A0ABR1T329_9PEZI</name>
<comment type="caution">
    <text evidence="2">The sequence shown here is derived from an EMBL/GenBank/DDBJ whole genome shotgun (WGS) entry which is preliminary data.</text>
</comment>
<keyword evidence="3" id="KW-1185">Reference proteome</keyword>
<evidence type="ECO:0000259" key="1">
    <source>
        <dbReference type="Pfam" id="PF00294"/>
    </source>
</evidence>
<dbReference type="InterPro" id="IPR011611">
    <property type="entry name" value="PfkB_dom"/>
</dbReference>
<dbReference type="Pfam" id="PF00294">
    <property type="entry name" value="PfkB"/>
    <property type="match status" value="1"/>
</dbReference>
<gene>
    <name evidence="2" type="ORF">PG994_013998</name>
</gene>
<reference evidence="2 3" key="1">
    <citation type="submission" date="2023-01" db="EMBL/GenBank/DDBJ databases">
        <title>Analysis of 21 Apiospora genomes using comparative genomics revels a genus with tremendous synthesis potential of carbohydrate active enzymes and secondary metabolites.</title>
        <authorList>
            <person name="Sorensen T."/>
        </authorList>
    </citation>
    <scope>NUCLEOTIDE SEQUENCE [LARGE SCALE GENOMIC DNA]</scope>
    <source>
        <strain evidence="2 3">CBS 135458</strain>
    </source>
</reference>
<feature type="domain" description="Carbohydrate kinase PfkB" evidence="1">
    <location>
        <begin position="53"/>
        <end position="342"/>
    </location>
</feature>
<sequence length="385" mass="41256">MDSDAISFVSLGMLVLDELHLPSGRVLRDGIGGSGAWSMLGARIATGPRDAKQVGSFIVAGHDFPESAAQAIRELGVTLEMVVDPTRESTRGKLVYHDEAFNNKTFNYLTTPLQPTPAQLPRNLLAAKAFHMLLPPEAVMIQVPELLRRRKEAGIGALPLLVWEPLPWKCTPENMEAHKAACKLVTVFSPNHLELLGLYGIAKTNSTEESIRQSPEDRVESQQTVIERCAAELLGGVAADGWQGMLVVRAAEMGCFAKSASGLSRSFRPYHKDQKIVVDATGAGNAFLGALAVSLVAAAQKNPGRATQQQAVVMMVAVPANGDAIQISDAIVRASVVASFVIEQIGLPCRTSVEGANGEEQWNGDTFRARYERMADVTSGGLLSS</sequence>
<dbReference type="Proteomes" id="UP001480595">
    <property type="component" value="Unassembled WGS sequence"/>
</dbReference>
<dbReference type="PANTHER" id="PTHR47098:SF1">
    <property type="entry name" value="PFKB FAMILY CARBOHYDRATE KINASE SUPERFAMILY (AFU_ORTHOLOGUE AFUA_4G09500)"/>
    <property type="match status" value="1"/>
</dbReference>